<evidence type="ECO:0000256" key="4">
    <source>
        <dbReference type="ARBA" id="ARBA00022989"/>
    </source>
</evidence>
<protein>
    <recommendedName>
        <fullName evidence="10">Fluoride-specific ion channel FluC</fullName>
    </recommendedName>
</protein>
<dbReference type="GO" id="GO:0005886">
    <property type="term" value="C:plasma membrane"/>
    <property type="evidence" value="ECO:0007669"/>
    <property type="project" value="UniProtKB-SubCell"/>
</dbReference>
<evidence type="ECO:0000256" key="9">
    <source>
        <dbReference type="ARBA" id="ARBA00049940"/>
    </source>
</evidence>
<keyword evidence="5 10" id="KW-0472">Membrane</keyword>
<dbReference type="PANTHER" id="PTHR28259">
    <property type="entry name" value="FLUORIDE EXPORT PROTEIN 1-RELATED"/>
    <property type="match status" value="1"/>
</dbReference>
<organism evidence="11 12">
    <name type="scientific">Tamaricihabitans halophyticus</name>
    <dbReference type="NCBI Taxonomy" id="1262583"/>
    <lineage>
        <taxon>Bacteria</taxon>
        <taxon>Bacillati</taxon>
        <taxon>Actinomycetota</taxon>
        <taxon>Actinomycetes</taxon>
        <taxon>Pseudonocardiales</taxon>
        <taxon>Pseudonocardiaceae</taxon>
        <taxon>Tamaricihabitans</taxon>
    </lineage>
</organism>
<dbReference type="InterPro" id="IPR003691">
    <property type="entry name" value="FluC"/>
</dbReference>
<keyword evidence="2 10" id="KW-1003">Cell membrane</keyword>
<comment type="function">
    <text evidence="9 10">Fluoride-specific ion channel. Important for reducing fluoride concentration in the cell, thus reducing its toxicity.</text>
</comment>
<evidence type="ECO:0000313" key="12">
    <source>
        <dbReference type="Proteomes" id="UP000294911"/>
    </source>
</evidence>
<dbReference type="AlphaFoldDB" id="A0A4R2QYF9"/>
<evidence type="ECO:0000313" key="11">
    <source>
        <dbReference type="EMBL" id="TCP55292.1"/>
    </source>
</evidence>
<evidence type="ECO:0000256" key="3">
    <source>
        <dbReference type="ARBA" id="ARBA00022692"/>
    </source>
</evidence>
<evidence type="ECO:0000256" key="2">
    <source>
        <dbReference type="ARBA" id="ARBA00022475"/>
    </source>
</evidence>
<keyword evidence="3 10" id="KW-0812">Transmembrane</keyword>
<feature type="binding site" evidence="10">
    <location>
        <position position="125"/>
    </location>
    <ligand>
        <name>Na(+)</name>
        <dbReference type="ChEBI" id="CHEBI:29101"/>
        <note>structural</note>
    </ligand>
</feature>
<dbReference type="EMBL" id="SLXQ01000002">
    <property type="protein sequence ID" value="TCP55292.1"/>
    <property type="molecule type" value="Genomic_DNA"/>
</dbReference>
<comment type="activity regulation">
    <text evidence="10">Na(+) is not transported, but it plays an essential structural role and its presence is essential for fluoride channel function.</text>
</comment>
<dbReference type="HAMAP" id="MF_00454">
    <property type="entry name" value="FluC"/>
    <property type="match status" value="1"/>
</dbReference>
<keyword evidence="10" id="KW-0406">Ion transport</keyword>
<feature type="binding site" evidence="10">
    <location>
        <position position="128"/>
    </location>
    <ligand>
        <name>Na(+)</name>
        <dbReference type="ChEBI" id="CHEBI:29101"/>
        <note>structural</note>
    </ligand>
</feature>
<feature type="transmembrane region" description="Helical" evidence="10">
    <location>
        <begin position="83"/>
        <end position="105"/>
    </location>
</feature>
<evidence type="ECO:0000256" key="7">
    <source>
        <dbReference type="ARBA" id="ARBA00035120"/>
    </source>
</evidence>
<reference evidence="11 12" key="1">
    <citation type="submission" date="2019-03" db="EMBL/GenBank/DDBJ databases">
        <title>Genomic Encyclopedia of Type Strains, Phase IV (KMG-IV): sequencing the most valuable type-strain genomes for metagenomic binning, comparative biology and taxonomic classification.</title>
        <authorList>
            <person name="Goeker M."/>
        </authorList>
    </citation>
    <scope>NUCLEOTIDE SEQUENCE [LARGE SCALE GENOMIC DNA]</scope>
    <source>
        <strain evidence="11 12">DSM 45765</strain>
    </source>
</reference>
<keyword evidence="10" id="KW-0813">Transport</keyword>
<comment type="catalytic activity">
    <reaction evidence="8">
        <text>fluoride(in) = fluoride(out)</text>
        <dbReference type="Rhea" id="RHEA:76159"/>
        <dbReference type="ChEBI" id="CHEBI:17051"/>
    </reaction>
    <physiologicalReaction direction="left-to-right" evidence="8">
        <dbReference type="Rhea" id="RHEA:76160"/>
    </physiologicalReaction>
</comment>
<feature type="transmembrane region" description="Helical" evidence="10">
    <location>
        <begin position="117"/>
        <end position="135"/>
    </location>
</feature>
<keyword evidence="10" id="KW-0915">Sodium</keyword>
<dbReference type="PANTHER" id="PTHR28259:SF1">
    <property type="entry name" value="FLUORIDE EXPORT PROTEIN 1-RELATED"/>
    <property type="match status" value="1"/>
</dbReference>
<dbReference type="GO" id="GO:0046872">
    <property type="term" value="F:metal ion binding"/>
    <property type="evidence" value="ECO:0007669"/>
    <property type="project" value="UniProtKB-KW"/>
</dbReference>
<evidence type="ECO:0000256" key="5">
    <source>
        <dbReference type="ARBA" id="ARBA00023136"/>
    </source>
</evidence>
<keyword evidence="12" id="KW-1185">Reference proteome</keyword>
<evidence type="ECO:0000256" key="10">
    <source>
        <dbReference type="HAMAP-Rule" id="MF_00454"/>
    </source>
</evidence>
<dbReference type="Pfam" id="PF02537">
    <property type="entry name" value="CRCB"/>
    <property type="match status" value="1"/>
</dbReference>
<keyword evidence="6 10" id="KW-0407">Ion channel</keyword>
<dbReference type="GO" id="GO:0140114">
    <property type="term" value="P:cellular detoxification of fluoride"/>
    <property type="evidence" value="ECO:0007669"/>
    <property type="project" value="UniProtKB-UniRule"/>
</dbReference>
<comment type="similarity">
    <text evidence="7 10">Belongs to the fluoride channel Fluc/FEX (TC 1.A.43) family.</text>
</comment>
<evidence type="ECO:0000256" key="6">
    <source>
        <dbReference type="ARBA" id="ARBA00023303"/>
    </source>
</evidence>
<keyword evidence="10" id="KW-0479">Metal-binding</keyword>
<evidence type="ECO:0000256" key="1">
    <source>
        <dbReference type="ARBA" id="ARBA00004651"/>
    </source>
</evidence>
<keyword evidence="4 10" id="KW-1133">Transmembrane helix</keyword>
<gene>
    <name evidence="10" type="primary">fluC</name>
    <name evidence="10" type="synonym">crcB</name>
    <name evidence="11" type="ORF">EV191_102504</name>
</gene>
<proteinExistence type="inferred from homology"/>
<feature type="transmembrane region" description="Helical" evidence="10">
    <location>
        <begin position="51"/>
        <end position="71"/>
    </location>
</feature>
<feature type="transmembrane region" description="Helical" evidence="10">
    <location>
        <begin position="147"/>
        <end position="170"/>
    </location>
</feature>
<accession>A0A4R2QYF9</accession>
<dbReference type="GO" id="GO:0062054">
    <property type="term" value="F:fluoride channel activity"/>
    <property type="evidence" value="ECO:0007669"/>
    <property type="project" value="UniProtKB-UniRule"/>
</dbReference>
<dbReference type="Proteomes" id="UP000294911">
    <property type="component" value="Unassembled WGS sequence"/>
</dbReference>
<evidence type="ECO:0000256" key="8">
    <source>
        <dbReference type="ARBA" id="ARBA00035585"/>
    </source>
</evidence>
<comment type="subcellular location">
    <subcellularLocation>
        <location evidence="1 10">Cell membrane</location>
        <topology evidence="1 10">Multi-pass membrane protein</topology>
    </subcellularLocation>
</comment>
<name>A0A4R2QYF9_9PSEU</name>
<sequence length="185" mass="19337">MGLAGTNRGLATNGPCPEQAGNARMGYVMTETGQAADVWHSPARPAGGRRVWDVALVVAVGGALGSMARYAMELALPARPGEFPFGTFLSNVLGCLAIGALMAVLTESSRPHRLLRPAVGVGFIGGFTTLSTYVMQAMESGWVGARIIALSYLLGSLLCGLLAVACGLFATRRILASARVWRVTR</sequence>
<comment type="caution">
    <text evidence="11">The sequence shown here is derived from an EMBL/GenBank/DDBJ whole genome shotgun (WGS) entry which is preliminary data.</text>
</comment>